<organism evidence="3 4">
    <name type="scientific">Streptomyces mexicanus</name>
    <dbReference type="NCBI Taxonomy" id="178566"/>
    <lineage>
        <taxon>Bacteria</taxon>
        <taxon>Bacillati</taxon>
        <taxon>Actinomycetota</taxon>
        <taxon>Actinomycetes</taxon>
        <taxon>Kitasatosporales</taxon>
        <taxon>Streptomycetaceae</taxon>
        <taxon>Streptomyces</taxon>
    </lineage>
</organism>
<dbReference type="AlphaFoldDB" id="A0A7X1I3Y5"/>
<feature type="transmembrane region" description="Helical" evidence="2">
    <location>
        <begin position="39"/>
        <end position="57"/>
    </location>
</feature>
<dbReference type="Proteomes" id="UP000517694">
    <property type="component" value="Unassembled WGS sequence"/>
</dbReference>
<accession>A0A7X1I3Y5</accession>
<dbReference type="EMBL" id="JACMHY010000011">
    <property type="protein sequence ID" value="MBC2868306.1"/>
    <property type="molecule type" value="Genomic_DNA"/>
</dbReference>
<keyword evidence="2" id="KW-1133">Transmembrane helix</keyword>
<proteinExistence type="predicted"/>
<evidence type="ECO:0000313" key="3">
    <source>
        <dbReference type="EMBL" id="MBC2868306.1"/>
    </source>
</evidence>
<evidence type="ECO:0000256" key="1">
    <source>
        <dbReference type="SAM" id="MobiDB-lite"/>
    </source>
</evidence>
<keyword evidence="2" id="KW-0812">Transmembrane</keyword>
<reference evidence="3 4" key="1">
    <citation type="submission" date="2020-08" db="EMBL/GenBank/DDBJ databases">
        <title>Whole-Genome Sequence of French Clinical Streptomyces mexicanus Strain Q0842.</title>
        <authorList>
            <person name="Boxberger M."/>
            <person name="La Scola B."/>
        </authorList>
    </citation>
    <scope>NUCLEOTIDE SEQUENCE [LARGE SCALE GENOMIC DNA]</scope>
    <source>
        <strain evidence="3 4">Marseille-Q0842</strain>
    </source>
</reference>
<keyword evidence="4" id="KW-1185">Reference proteome</keyword>
<feature type="compositionally biased region" description="Basic and acidic residues" evidence="1">
    <location>
        <begin position="1"/>
        <end position="24"/>
    </location>
</feature>
<sequence>MAGDGDFYKHDRPENPDLAEDRPRGGGPDEPQGGGNWPVWWIVLGILVLFVIFVVVLG</sequence>
<name>A0A7X1I3Y5_9ACTN</name>
<keyword evidence="2" id="KW-0472">Membrane</keyword>
<evidence type="ECO:0000256" key="2">
    <source>
        <dbReference type="SAM" id="Phobius"/>
    </source>
</evidence>
<gene>
    <name evidence="3" type="ORF">H1R13_26085</name>
</gene>
<evidence type="ECO:0000313" key="4">
    <source>
        <dbReference type="Proteomes" id="UP000517694"/>
    </source>
</evidence>
<comment type="caution">
    <text evidence="3">The sequence shown here is derived from an EMBL/GenBank/DDBJ whole genome shotgun (WGS) entry which is preliminary data.</text>
</comment>
<feature type="region of interest" description="Disordered" evidence="1">
    <location>
        <begin position="1"/>
        <end position="33"/>
    </location>
</feature>
<protein>
    <submittedName>
        <fullName evidence="3">Uncharacterized protein</fullName>
    </submittedName>
</protein>
<dbReference type="RefSeq" id="WP_185948031.1">
    <property type="nucleotide sequence ID" value="NZ_JACMHY010000011.1"/>
</dbReference>